<proteinExistence type="predicted"/>
<dbReference type="PANTHER" id="PTHR43689">
    <property type="entry name" value="HYDROLASE"/>
    <property type="match status" value="1"/>
</dbReference>
<protein>
    <recommendedName>
        <fullName evidence="1">AB hydrolase-1 domain-containing protein</fullName>
    </recommendedName>
</protein>
<dbReference type="PRINTS" id="PR00111">
    <property type="entry name" value="ABHYDROLASE"/>
</dbReference>
<dbReference type="InterPro" id="IPR000073">
    <property type="entry name" value="AB_hydrolase_1"/>
</dbReference>
<sequence length="332" mass="36894">MAFVGSFRACYRPFVPAQVSDICDNAALNVLKRTRRVPVRIPGNSSDPEVGISYAEFGQTHPGAPTIVLIHGFDSSLVEYRRLAPLLDDFRVLLIDLHGWGFTEKPRGLDYGPESKRLYAISTIQKLVNEGEKVYIGGASLGGGAALDLAHFRPDLFKGIILIDAQAYVEGSPGSSLIWPLDVLGIQVLKAKFLRRFASVQSYYNSEKFATEDAMLVGRLPCLTDGWFEANLDFLKSDGYRNKSKVKEISQEALIIWGRQDKILSVESVDLFKEDLGERLVSCHILEECGHMPHLEKPDETAELIRKFVHTIEGKEQPSSVVDEPISSQIDA</sequence>
<dbReference type="SUPFAM" id="SSF53474">
    <property type="entry name" value="alpha/beta-Hydrolases"/>
    <property type="match status" value="1"/>
</dbReference>
<dbReference type="PRINTS" id="PR00412">
    <property type="entry name" value="EPOXHYDRLASE"/>
</dbReference>
<dbReference type="Gene3D" id="3.40.50.1820">
    <property type="entry name" value="alpha/beta hydrolase"/>
    <property type="match status" value="1"/>
</dbReference>
<dbReference type="InterPro" id="IPR000639">
    <property type="entry name" value="Epox_hydrolase-like"/>
</dbReference>
<accession>A0AAV8UVV5</accession>
<dbReference type="EMBL" id="JAMWBK010000003">
    <property type="protein sequence ID" value="KAJ8906726.1"/>
    <property type="molecule type" value="Genomic_DNA"/>
</dbReference>
<gene>
    <name evidence="2" type="ORF">NDN08_003215</name>
</gene>
<feature type="domain" description="AB hydrolase-1" evidence="1">
    <location>
        <begin position="67"/>
        <end position="303"/>
    </location>
</feature>
<name>A0AAV8UVV5_9RHOD</name>
<dbReference type="Proteomes" id="UP001157974">
    <property type="component" value="Unassembled WGS sequence"/>
</dbReference>
<evidence type="ECO:0000259" key="1">
    <source>
        <dbReference type="Pfam" id="PF12697"/>
    </source>
</evidence>
<reference evidence="2 3" key="1">
    <citation type="journal article" date="2023" name="Nat. Commun.">
        <title>Origin of minicircular mitochondrial genomes in red algae.</title>
        <authorList>
            <person name="Lee Y."/>
            <person name="Cho C.H."/>
            <person name="Lee Y.M."/>
            <person name="Park S.I."/>
            <person name="Yang J.H."/>
            <person name="West J.A."/>
            <person name="Bhattacharya D."/>
            <person name="Yoon H.S."/>
        </authorList>
    </citation>
    <scope>NUCLEOTIDE SEQUENCE [LARGE SCALE GENOMIC DNA]</scope>
    <source>
        <strain evidence="2 3">CCMP1338</strain>
        <tissue evidence="2">Whole cell</tissue>
    </source>
</reference>
<comment type="caution">
    <text evidence="2">The sequence shown here is derived from an EMBL/GenBank/DDBJ whole genome shotgun (WGS) entry which is preliminary data.</text>
</comment>
<evidence type="ECO:0000313" key="2">
    <source>
        <dbReference type="EMBL" id="KAJ8906726.1"/>
    </source>
</evidence>
<keyword evidence="3" id="KW-1185">Reference proteome</keyword>
<evidence type="ECO:0000313" key="3">
    <source>
        <dbReference type="Proteomes" id="UP001157974"/>
    </source>
</evidence>
<dbReference type="AlphaFoldDB" id="A0AAV8UVV5"/>
<dbReference type="GO" id="GO:0003824">
    <property type="term" value="F:catalytic activity"/>
    <property type="evidence" value="ECO:0007669"/>
    <property type="project" value="InterPro"/>
</dbReference>
<dbReference type="InterPro" id="IPR029058">
    <property type="entry name" value="AB_hydrolase_fold"/>
</dbReference>
<organism evidence="2 3">
    <name type="scientific">Rhodosorus marinus</name>
    <dbReference type="NCBI Taxonomy" id="101924"/>
    <lineage>
        <taxon>Eukaryota</taxon>
        <taxon>Rhodophyta</taxon>
        <taxon>Stylonematophyceae</taxon>
        <taxon>Stylonematales</taxon>
        <taxon>Stylonemataceae</taxon>
        <taxon>Rhodosorus</taxon>
    </lineage>
</organism>
<dbReference type="PANTHER" id="PTHR43689:SF8">
    <property type="entry name" value="ALPHA_BETA-HYDROLASES SUPERFAMILY PROTEIN"/>
    <property type="match status" value="1"/>
</dbReference>
<dbReference type="Pfam" id="PF12697">
    <property type="entry name" value="Abhydrolase_6"/>
    <property type="match status" value="1"/>
</dbReference>